<evidence type="ECO:0000313" key="2">
    <source>
        <dbReference type="Proteomes" id="UP000018143"/>
    </source>
</evidence>
<evidence type="ECO:0000313" key="1">
    <source>
        <dbReference type="EMBL" id="GAD20212.1"/>
    </source>
</evidence>
<gene>
    <name evidence="1" type="ORF">HFN_1590</name>
</gene>
<sequence>MGSKTIYEANTNRVLIKKYLNLNLFFANPHNKRLFLKK</sequence>
<comment type="caution">
    <text evidence="1">The sequence shown here is derived from an EMBL/GenBank/DDBJ whole genome shotgun (WGS) entry which is preliminary data.</text>
</comment>
<dbReference type="EMBL" id="BASD01000041">
    <property type="protein sequence ID" value="GAD20212.1"/>
    <property type="molecule type" value="Genomic_DNA"/>
</dbReference>
<dbReference type="AlphaFoldDB" id="T1DXF0"/>
<dbReference type="Proteomes" id="UP000018143">
    <property type="component" value="Unassembled WGS sequence"/>
</dbReference>
<protein>
    <submittedName>
        <fullName evidence="1">Uncharacterized protein</fullName>
    </submittedName>
</protein>
<organism evidence="1 2">
    <name type="scientific">Helicobacter fennelliae MRY12-0050</name>
    <dbReference type="NCBI Taxonomy" id="1325130"/>
    <lineage>
        <taxon>Bacteria</taxon>
        <taxon>Pseudomonadati</taxon>
        <taxon>Campylobacterota</taxon>
        <taxon>Epsilonproteobacteria</taxon>
        <taxon>Campylobacterales</taxon>
        <taxon>Helicobacteraceae</taxon>
        <taxon>Helicobacter</taxon>
    </lineage>
</organism>
<keyword evidence="2" id="KW-1185">Reference proteome</keyword>
<name>T1DXF0_9HELI</name>
<reference evidence="1 2" key="1">
    <citation type="journal article" date="2013" name="Genome Announc.">
        <title>Draft Genome Sequence of Helicobacter fennelliae Strain MRY12-0050, Isolated from a Bacteremia Patient.</title>
        <authorList>
            <person name="Rimbara E."/>
            <person name="Matsui M."/>
            <person name="Mori S."/>
            <person name="Suzuki S."/>
            <person name="Suzuki M."/>
            <person name="Kim H."/>
            <person name="Sekizuka T."/>
            <person name="Kuroda M."/>
            <person name="Shibayama K."/>
        </authorList>
    </citation>
    <scope>NUCLEOTIDE SEQUENCE [LARGE SCALE GENOMIC DNA]</scope>
    <source>
        <strain evidence="1 2">MRY12-0050</strain>
    </source>
</reference>
<accession>T1DXF0</accession>
<proteinExistence type="predicted"/>